<dbReference type="SMART" id="SM00332">
    <property type="entry name" value="PP2Cc"/>
    <property type="match status" value="1"/>
</dbReference>
<name>A0A2H3KMS3_9CHLR</name>
<dbReference type="InterPro" id="IPR036457">
    <property type="entry name" value="PPM-type-like_dom_sf"/>
</dbReference>
<dbReference type="EMBL" id="LYXE01000072">
    <property type="protein sequence ID" value="PDV99413.1"/>
    <property type="molecule type" value="Genomic_DNA"/>
</dbReference>
<dbReference type="Pfam" id="PF13672">
    <property type="entry name" value="PP2C_2"/>
    <property type="match status" value="1"/>
</dbReference>
<proteinExistence type="predicted"/>
<evidence type="ECO:0000256" key="2">
    <source>
        <dbReference type="ARBA" id="ARBA00022771"/>
    </source>
</evidence>
<keyword evidence="1" id="KW-0479">Metal-binding</keyword>
<comment type="caution">
    <text evidence="5">The sequence shown here is derived from an EMBL/GenBank/DDBJ whole genome shotgun (WGS) entry which is preliminary data.</text>
</comment>
<evidence type="ECO:0000313" key="5">
    <source>
        <dbReference type="EMBL" id="PDV99413.1"/>
    </source>
</evidence>
<dbReference type="SMART" id="SM00547">
    <property type="entry name" value="ZnF_RBZ"/>
    <property type="match status" value="2"/>
</dbReference>
<dbReference type="PANTHER" id="PTHR47992">
    <property type="entry name" value="PROTEIN PHOSPHATASE"/>
    <property type="match status" value="1"/>
</dbReference>
<sequence length="417" mass="44108">MTAVGSRSCSVCGTSLSPGARYCTRCGAVVGDEPEEIALSGGRRLHLAPDTLSLPELLAVVESGVTFWRQRLASTDGVARATAAAAIKDLSQILDSLATQIALGRETVQVTGCLPAQRLFPLPCAICGRGNRASARYCIACGTPLRPDLQTVPRVSPLPRLQIASRTDIGMVRPVNEDTFYTGEFTTADDTIGTLLIVADGMGGHQAGDVASTLATTTLKTYLVKALSYGVPTTDAGWHELLQRAVLQANQIVYQHAQTHANQQGMGTTMTVALVVGRRVHLGHVGDSRAYLINPAGVVNEGLPWVQLTTDHSLVARLVDIGQITPAQARMHPQRNVVYRSLGGDPTLEVDTRSHALAPGDTLLLCSDGLVNHVEDEELARMVLNASSVAQACAQLVARANEGGGKDNITVVMARVV</sequence>
<dbReference type="InterPro" id="IPR026870">
    <property type="entry name" value="Zinc_ribbon_dom"/>
</dbReference>
<dbReference type="InterPro" id="IPR001876">
    <property type="entry name" value="Znf_RanBP2"/>
</dbReference>
<dbReference type="Pfam" id="PF13240">
    <property type="entry name" value="Zn_Ribbon_1"/>
    <property type="match status" value="1"/>
</dbReference>
<evidence type="ECO:0000259" key="4">
    <source>
        <dbReference type="PROSITE" id="PS51746"/>
    </source>
</evidence>
<dbReference type="Proteomes" id="UP000220922">
    <property type="component" value="Unassembled WGS sequence"/>
</dbReference>
<dbReference type="Gene3D" id="3.60.40.10">
    <property type="entry name" value="PPM-type phosphatase domain"/>
    <property type="match status" value="1"/>
</dbReference>
<dbReference type="CDD" id="cd00143">
    <property type="entry name" value="PP2Cc"/>
    <property type="match status" value="1"/>
</dbReference>
<dbReference type="SUPFAM" id="SSF81606">
    <property type="entry name" value="PP2C-like"/>
    <property type="match status" value="1"/>
</dbReference>
<dbReference type="GO" id="GO:0008270">
    <property type="term" value="F:zinc ion binding"/>
    <property type="evidence" value="ECO:0007669"/>
    <property type="project" value="UniProtKB-KW"/>
</dbReference>
<dbReference type="GO" id="GO:0004722">
    <property type="term" value="F:protein serine/threonine phosphatase activity"/>
    <property type="evidence" value="ECO:0007669"/>
    <property type="project" value="InterPro"/>
</dbReference>
<dbReference type="RefSeq" id="WP_425430793.1">
    <property type="nucleotide sequence ID" value="NZ_LYXE01000072.1"/>
</dbReference>
<keyword evidence="3" id="KW-0862">Zinc</keyword>
<keyword evidence="6" id="KW-1185">Reference proteome</keyword>
<evidence type="ECO:0000256" key="3">
    <source>
        <dbReference type="ARBA" id="ARBA00022833"/>
    </source>
</evidence>
<feature type="domain" description="PPM-type phosphatase" evidence="4">
    <location>
        <begin position="162"/>
        <end position="416"/>
    </location>
</feature>
<evidence type="ECO:0000313" key="6">
    <source>
        <dbReference type="Proteomes" id="UP000220922"/>
    </source>
</evidence>
<dbReference type="InterPro" id="IPR001932">
    <property type="entry name" value="PPM-type_phosphatase-like_dom"/>
</dbReference>
<dbReference type="InterPro" id="IPR015655">
    <property type="entry name" value="PP2C"/>
</dbReference>
<keyword evidence="2" id="KW-0863">Zinc-finger</keyword>
<protein>
    <submittedName>
        <fullName evidence="5">Protein phosphatase</fullName>
    </submittedName>
</protein>
<dbReference type="NCBIfam" id="NF033484">
    <property type="entry name" value="Stp1_PP2C_phos"/>
    <property type="match status" value="1"/>
</dbReference>
<gene>
    <name evidence="5" type="ORF">A9Q02_12260</name>
</gene>
<reference evidence="5 6" key="1">
    <citation type="submission" date="2016-05" db="EMBL/GenBank/DDBJ databases">
        <authorList>
            <person name="Lavstsen T."/>
            <person name="Jespersen J.S."/>
        </authorList>
    </citation>
    <scope>NUCLEOTIDE SEQUENCE [LARGE SCALE GENOMIC DNA]</scope>
    <source>
        <strain evidence="5 6">B7-9</strain>
    </source>
</reference>
<organism evidence="5 6">
    <name type="scientific">Candidatus Chloroploca asiatica</name>
    <dbReference type="NCBI Taxonomy" id="1506545"/>
    <lineage>
        <taxon>Bacteria</taxon>
        <taxon>Bacillati</taxon>
        <taxon>Chloroflexota</taxon>
        <taxon>Chloroflexia</taxon>
        <taxon>Chloroflexales</taxon>
        <taxon>Chloroflexineae</taxon>
        <taxon>Oscillochloridaceae</taxon>
        <taxon>Candidatus Chloroploca</taxon>
    </lineage>
</organism>
<dbReference type="PROSITE" id="PS51746">
    <property type="entry name" value="PPM_2"/>
    <property type="match status" value="1"/>
</dbReference>
<accession>A0A2H3KMS3</accession>
<dbReference type="AlphaFoldDB" id="A0A2H3KMS3"/>
<evidence type="ECO:0000256" key="1">
    <source>
        <dbReference type="ARBA" id="ARBA00022723"/>
    </source>
</evidence>
<dbReference type="SMART" id="SM00331">
    <property type="entry name" value="PP2C_SIG"/>
    <property type="match status" value="1"/>
</dbReference>